<dbReference type="InterPro" id="IPR011037">
    <property type="entry name" value="Pyrv_Knase-like_insert_dom_sf"/>
</dbReference>
<dbReference type="PROSITE" id="PS51340">
    <property type="entry name" value="MOSC"/>
    <property type="match status" value="1"/>
</dbReference>
<evidence type="ECO:0000313" key="2">
    <source>
        <dbReference type="EMBL" id="QMV45222.1"/>
    </source>
</evidence>
<dbReference type="InterPro" id="IPR005302">
    <property type="entry name" value="MoCF_Sase_C"/>
</dbReference>
<dbReference type="GO" id="GO:0030170">
    <property type="term" value="F:pyridoxal phosphate binding"/>
    <property type="evidence" value="ECO:0007669"/>
    <property type="project" value="InterPro"/>
</dbReference>
<dbReference type="Gene3D" id="2.40.33.20">
    <property type="entry name" value="PK beta-barrel domain-like"/>
    <property type="match status" value="1"/>
</dbReference>
<keyword evidence="3" id="KW-1185">Reference proteome</keyword>
<evidence type="ECO:0000259" key="1">
    <source>
        <dbReference type="PROSITE" id="PS51340"/>
    </source>
</evidence>
<evidence type="ECO:0000313" key="3">
    <source>
        <dbReference type="Proteomes" id="UP000515679"/>
    </source>
</evidence>
<dbReference type="SUPFAM" id="SSF50800">
    <property type="entry name" value="PK beta-barrel domain-like"/>
    <property type="match status" value="1"/>
</dbReference>
<proteinExistence type="predicted"/>
<protein>
    <submittedName>
        <fullName evidence="2">MOSC domain-containing protein</fullName>
    </submittedName>
</protein>
<dbReference type="GO" id="GO:0003824">
    <property type="term" value="F:catalytic activity"/>
    <property type="evidence" value="ECO:0007669"/>
    <property type="project" value="InterPro"/>
</dbReference>
<dbReference type="InterPro" id="IPR052353">
    <property type="entry name" value="Benzoxazolinone_Detox_Enz"/>
</dbReference>
<dbReference type="PANTHER" id="PTHR30212:SF4">
    <property type="entry name" value="MOSC DOMAIN-CONTAINING PROTEIN"/>
    <property type="match status" value="1"/>
</dbReference>
<dbReference type="RefSeq" id="WP_182304203.1">
    <property type="nucleotide sequence ID" value="NZ_CP041969.1"/>
</dbReference>
<dbReference type="Pfam" id="PF03473">
    <property type="entry name" value="MOSC"/>
    <property type="match status" value="1"/>
</dbReference>
<feature type="domain" description="MOSC" evidence="1">
    <location>
        <begin position="32"/>
        <end position="166"/>
    </location>
</feature>
<gene>
    <name evidence="2" type="ORF">FPL14_28195</name>
</gene>
<sequence length="223" mass="24764">MVPAYPLLSLNIGKVQTSTYKGKEAQSAIGKSKVDHVVTLTELGFTGDEQADLVNHGGADKAICVYSHDHYAHWEAVLHRSLSYGAFGENFTVGSMEEQQVHIGDIYQVGSAIVQISQPRQPCWKLAMKWGLDELPLLVTNSGATGFYYRVLETGEVRGGDDLKLVRTHSSRITVAEANRVMHKDKEDVEGIRRLLAVPELSASWVNSLSKRLERLERANMEK</sequence>
<dbReference type="GO" id="GO:0030151">
    <property type="term" value="F:molybdenum ion binding"/>
    <property type="evidence" value="ECO:0007669"/>
    <property type="project" value="InterPro"/>
</dbReference>
<name>A0A7G5C7N8_9BACL</name>
<dbReference type="InterPro" id="IPR005163">
    <property type="entry name" value="Tri_helical_YiiM-like"/>
</dbReference>
<dbReference type="AlphaFoldDB" id="A0A7G5C7N8"/>
<dbReference type="EMBL" id="CP041969">
    <property type="protein sequence ID" value="QMV45222.1"/>
    <property type="molecule type" value="Genomic_DNA"/>
</dbReference>
<reference evidence="2 3" key="1">
    <citation type="submission" date="2019-07" db="EMBL/GenBank/DDBJ databases">
        <authorList>
            <person name="Kim J.K."/>
            <person name="Cheong H.-M."/>
            <person name="Choi Y."/>
            <person name="Hwang K.J."/>
            <person name="Lee S."/>
            <person name="Choi C."/>
        </authorList>
    </citation>
    <scope>NUCLEOTIDE SEQUENCE [LARGE SCALE GENOMIC DNA]</scope>
    <source>
        <strain evidence="2 3">KS 22</strain>
    </source>
</reference>
<dbReference type="PANTHER" id="PTHR30212">
    <property type="entry name" value="PROTEIN YIIM"/>
    <property type="match status" value="1"/>
</dbReference>
<organism evidence="2 3">
    <name type="scientific">Cohnella cholangitidis</name>
    <dbReference type="NCBI Taxonomy" id="2598458"/>
    <lineage>
        <taxon>Bacteria</taxon>
        <taxon>Bacillati</taxon>
        <taxon>Bacillota</taxon>
        <taxon>Bacilli</taxon>
        <taxon>Bacillales</taxon>
        <taxon>Paenibacillaceae</taxon>
        <taxon>Cohnella</taxon>
    </lineage>
</organism>
<dbReference type="KEGG" id="cchl:FPL14_28195"/>
<dbReference type="Pfam" id="PF03475">
    <property type="entry name" value="YiiM_3-alpha"/>
    <property type="match status" value="1"/>
</dbReference>
<dbReference type="Proteomes" id="UP000515679">
    <property type="component" value="Chromosome"/>
</dbReference>
<accession>A0A7G5C7N8</accession>